<gene>
    <name evidence="2" type="ORF">Z518_05379</name>
</gene>
<name>A0A0D2IFE0_9EURO</name>
<evidence type="ECO:0000256" key="1">
    <source>
        <dbReference type="SAM" id="MobiDB-lite"/>
    </source>
</evidence>
<feature type="compositionally biased region" description="Basic and acidic residues" evidence="1">
    <location>
        <begin position="68"/>
        <end position="82"/>
    </location>
</feature>
<feature type="compositionally biased region" description="Low complexity" evidence="1">
    <location>
        <begin position="39"/>
        <end position="58"/>
    </location>
</feature>
<evidence type="ECO:0000313" key="2">
    <source>
        <dbReference type="EMBL" id="KIX04509.1"/>
    </source>
</evidence>
<reference evidence="2 3" key="1">
    <citation type="submission" date="2015-01" db="EMBL/GenBank/DDBJ databases">
        <title>The Genome Sequence of Rhinocladiella mackenzie CBS 650.93.</title>
        <authorList>
            <consortium name="The Broad Institute Genomics Platform"/>
            <person name="Cuomo C."/>
            <person name="de Hoog S."/>
            <person name="Gorbushina A."/>
            <person name="Stielow B."/>
            <person name="Teixiera M."/>
            <person name="Abouelleil A."/>
            <person name="Chapman S.B."/>
            <person name="Priest M."/>
            <person name="Young S.K."/>
            <person name="Wortman J."/>
            <person name="Nusbaum C."/>
            <person name="Birren B."/>
        </authorList>
    </citation>
    <scope>NUCLEOTIDE SEQUENCE [LARGE SCALE GENOMIC DNA]</scope>
    <source>
        <strain evidence="2 3">CBS 650.93</strain>
    </source>
</reference>
<sequence length="274" mass="30834">MRRAKAEDGNWFGVQDPRKRKQIQDRLAQRARRKRLAEAKAQATTTSSSDTTAGADDPANVDYSSDASDVRSIHHIISRETTPDVPESTGSEKRSRVNHDYHKLAGGKKHKSHQPGVACRDGSAIGVDLRQSSRSQSPPTCRLKTFSAQTVSNRKSSSGFSPTSHGSIAKSQSHSKLELPTQTLSPKDFNLSLRYRGKQWHFHSIAHKAKVLEFILLKEEKDVESYPILAFSKNAKKAAFATEDDDGDESTVKDYFRFYTHFMNERFPEMRSYC</sequence>
<feature type="region of interest" description="Disordered" evidence="1">
    <location>
        <begin position="1"/>
        <end position="97"/>
    </location>
</feature>
<feature type="compositionally biased region" description="Low complexity" evidence="1">
    <location>
        <begin position="156"/>
        <end position="167"/>
    </location>
</feature>
<feature type="compositionally biased region" description="Polar residues" evidence="1">
    <location>
        <begin position="146"/>
        <end position="155"/>
    </location>
</feature>
<protein>
    <submittedName>
        <fullName evidence="2">Uncharacterized protein</fullName>
    </submittedName>
</protein>
<feature type="region of interest" description="Disordered" evidence="1">
    <location>
        <begin position="130"/>
        <end position="181"/>
    </location>
</feature>
<organism evidence="2 3">
    <name type="scientific">Rhinocladiella mackenziei CBS 650.93</name>
    <dbReference type="NCBI Taxonomy" id="1442369"/>
    <lineage>
        <taxon>Eukaryota</taxon>
        <taxon>Fungi</taxon>
        <taxon>Dikarya</taxon>
        <taxon>Ascomycota</taxon>
        <taxon>Pezizomycotina</taxon>
        <taxon>Eurotiomycetes</taxon>
        <taxon>Chaetothyriomycetidae</taxon>
        <taxon>Chaetothyriales</taxon>
        <taxon>Herpotrichiellaceae</taxon>
        <taxon>Rhinocladiella</taxon>
    </lineage>
</organism>
<dbReference type="GeneID" id="25293450"/>
<dbReference type="HOGENOM" id="CLU_1016158_0_0_1"/>
<dbReference type="AlphaFoldDB" id="A0A0D2IFE0"/>
<dbReference type="RefSeq" id="XP_013271645.1">
    <property type="nucleotide sequence ID" value="XM_013416191.1"/>
</dbReference>
<dbReference type="OrthoDB" id="4128307at2759"/>
<dbReference type="VEuPathDB" id="FungiDB:Z518_05379"/>
<accession>A0A0D2IFE0</accession>
<feature type="compositionally biased region" description="Polar residues" evidence="1">
    <location>
        <begin position="130"/>
        <end position="139"/>
    </location>
</feature>
<dbReference type="Proteomes" id="UP000053617">
    <property type="component" value="Unassembled WGS sequence"/>
</dbReference>
<keyword evidence="3" id="KW-1185">Reference proteome</keyword>
<feature type="compositionally biased region" description="Polar residues" evidence="1">
    <location>
        <begin position="169"/>
        <end position="181"/>
    </location>
</feature>
<dbReference type="EMBL" id="KN847478">
    <property type="protein sequence ID" value="KIX04509.1"/>
    <property type="molecule type" value="Genomic_DNA"/>
</dbReference>
<evidence type="ECO:0000313" key="3">
    <source>
        <dbReference type="Proteomes" id="UP000053617"/>
    </source>
</evidence>
<proteinExistence type="predicted"/>